<dbReference type="Proteomes" id="UP000032142">
    <property type="component" value="Unassembled WGS sequence"/>
</dbReference>
<protein>
    <submittedName>
        <fullName evidence="1">Uncharacterized protein</fullName>
    </submittedName>
</protein>
<evidence type="ECO:0000313" key="1">
    <source>
        <dbReference type="EMBL" id="KHG09225.1"/>
    </source>
</evidence>
<reference evidence="2" key="1">
    <citation type="submission" date="2014-09" db="EMBL/GenBank/DDBJ databases">
        <authorList>
            <person name="Mudge J."/>
            <person name="Ramaraj T."/>
            <person name="Lindquist I.E."/>
            <person name="Bharti A.K."/>
            <person name="Sundararajan A."/>
            <person name="Cameron C.T."/>
            <person name="Woodward J.E."/>
            <person name="May G.D."/>
            <person name="Brubaker C."/>
            <person name="Broadhvest J."/>
            <person name="Wilkins T.A."/>
        </authorList>
    </citation>
    <scope>NUCLEOTIDE SEQUENCE</scope>
    <source>
        <strain evidence="2">cv. AKA8401</strain>
    </source>
</reference>
<dbReference type="AlphaFoldDB" id="A0A0B0N8W1"/>
<organism evidence="1 2">
    <name type="scientific">Gossypium arboreum</name>
    <name type="common">Tree cotton</name>
    <name type="synonym">Gossypium nanking</name>
    <dbReference type="NCBI Taxonomy" id="29729"/>
    <lineage>
        <taxon>Eukaryota</taxon>
        <taxon>Viridiplantae</taxon>
        <taxon>Streptophyta</taxon>
        <taxon>Embryophyta</taxon>
        <taxon>Tracheophyta</taxon>
        <taxon>Spermatophyta</taxon>
        <taxon>Magnoliopsida</taxon>
        <taxon>eudicotyledons</taxon>
        <taxon>Gunneridae</taxon>
        <taxon>Pentapetalae</taxon>
        <taxon>rosids</taxon>
        <taxon>malvids</taxon>
        <taxon>Malvales</taxon>
        <taxon>Malvaceae</taxon>
        <taxon>Malvoideae</taxon>
        <taxon>Gossypium</taxon>
    </lineage>
</organism>
<dbReference type="EMBL" id="JRRC01534956">
    <property type="protein sequence ID" value="KHG09225.1"/>
    <property type="molecule type" value="Genomic_DNA"/>
</dbReference>
<accession>A0A0B0N8W1</accession>
<name>A0A0B0N8W1_GOSAR</name>
<gene>
    <name evidence="1" type="ORF">F383_36485</name>
</gene>
<comment type="caution">
    <text evidence="1">The sequence shown here is derived from an EMBL/GenBank/DDBJ whole genome shotgun (WGS) entry which is preliminary data.</text>
</comment>
<sequence length="24" mass="2952">MCLFWIFWPHDLETIGYSWHSIGL</sequence>
<proteinExistence type="predicted"/>
<keyword evidence="2" id="KW-1185">Reference proteome</keyword>
<evidence type="ECO:0000313" key="2">
    <source>
        <dbReference type="Proteomes" id="UP000032142"/>
    </source>
</evidence>